<evidence type="ECO:0000256" key="16">
    <source>
        <dbReference type="RuleBase" id="RU000370"/>
    </source>
</evidence>
<dbReference type="InterPro" id="IPR014241">
    <property type="entry name" value="Cyt_c_oxidase_su1_bac"/>
</dbReference>
<dbReference type="CDD" id="cd01663">
    <property type="entry name" value="Cyt_c_Oxidase_I"/>
    <property type="match status" value="1"/>
</dbReference>
<gene>
    <name evidence="19" type="primary">ctaD</name>
    <name evidence="19" type="ORF">H0E84_13100</name>
</gene>
<dbReference type="GO" id="GO:0005886">
    <property type="term" value="C:plasma membrane"/>
    <property type="evidence" value="ECO:0007669"/>
    <property type="project" value="UniProtKB-SubCell"/>
</dbReference>
<comment type="similarity">
    <text evidence="3 16">Belongs to the heme-copper respiratory oxidase family.</text>
</comment>
<dbReference type="GO" id="GO:0004129">
    <property type="term" value="F:cytochrome-c oxidase activity"/>
    <property type="evidence" value="ECO:0007669"/>
    <property type="project" value="UniProtKB-EC"/>
</dbReference>
<feature type="transmembrane region" description="Helical" evidence="17">
    <location>
        <begin position="119"/>
        <end position="140"/>
    </location>
</feature>
<keyword evidence="9" id="KW-1278">Translocase</keyword>
<feature type="transmembrane region" description="Helical" evidence="17">
    <location>
        <begin position="352"/>
        <end position="377"/>
    </location>
</feature>
<keyword evidence="8 17" id="KW-0479">Metal-binding</keyword>
<feature type="domain" description="Cytochrome oxidase subunit I profile" evidence="18">
    <location>
        <begin position="26"/>
        <end position="529"/>
    </location>
</feature>
<feature type="transmembrane region" description="Helical" evidence="17">
    <location>
        <begin position="38"/>
        <end position="57"/>
    </location>
</feature>
<dbReference type="UniPathway" id="UPA00705"/>
<dbReference type="Gene3D" id="1.20.210.10">
    <property type="entry name" value="Cytochrome c oxidase-like, subunit I domain"/>
    <property type="match status" value="1"/>
</dbReference>
<evidence type="ECO:0000256" key="8">
    <source>
        <dbReference type="ARBA" id="ARBA00022723"/>
    </source>
</evidence>
<keyword evidence="14 17" id="KW-0472">Membrane</keyword>
<dbReference type="PRINTS" id="PR01165">
    <property type="entry name" value="CYCOXIDASEI"/>
</dbReference>
<keyword evidence="6 16" id="KW-0679">Respiratory chain</keyword>
<reference evidence="19 20" key="1">
    <citation type="submission" date="2020-07" db="EMBL/GenBank/DDBJ databases">
        <title>Luteimonas sp. SJ-92.</title>
        <authorList>
            <person name="Huang X.-X."/>
            <person name="Xu L."/>
            <person name="Sun J.-Q."/>
        </authorList>
    </citation>
    <scope>NUCLEOTIDE SEQUENCE [LARGE SCALE GENOMIC DNA]</scope>
    <source>
        <strain evidence="19 20">SJ-92</strain>
    </source>
</reference>
<evidence type="ECO:0000256" key="14">
    <source>
        <dbReference type="ARBA" id="ARBA00023136"/>
    </source>
</evidence>
<evidence type="ECO:0000256" key="7">
    <source>
        <dbReference type="ARBA" id="ARBA00022692"/>
    </source>
</evidence>
<feature type="transmembrane region" description="Helical" evidence="17">
    <location>
        <begin position="319"/>
        <end position="340"/>
    </location>
</feature>
<evidence type="ECO:0000256" key="1">
    <source>
        <dbReference type="ARBA" id="ARBA00004141"/>
    </source>
</evidence>
<name>A0A853JF10_9GAMM</name>
<evidence type="ECO:0000313" key="19">
    <source>
        <dbReference type="EMBL" id="NZA27322.1"/>
    </source>
</evidence>
<evidence type="ECO:0000259" key="18">
    <source>
        <dbReference type="PROSITE" id="PS50855"/>
    </source>
</evidence>
<comment type="caution">
    <text evidence="19">The sequence shown here is derived from an EMBL/GenBank/DDBJ whole genome shotgun (WGS) entry which is preliminary data.</text>
</comment>
<evidence type="ECO:0000256" key="10">
    <source>
        <dbReference type="ARBA" id="ARBA00022982"/>
    </source>
</evidence>
<feature type="transmembrane region" description="Helical" evidence="17">
    <location>
        <begin position="425"/>
        <end position="446"/>
    </location>
</feature>
<evidence type="ECO:0000313" key="20">
    <source>
        <dbReference type="Proteomes" id="UP000578091"/>
    </source>
</evidence>
<accession>A0A853JF10</accession>
<keyword evidence="11 17" id="KW-1133">Transmembrane helix</keyword>
<feature type="transmembrane region" description="Helical" evidence="17">
    <location>
        <begin position="466"/>
        <end position="489"/>
    </location>
</feature>
<dbReference type="PROSITE" id="PS50855">
    <property type="entry name" value="COX1"/>
    <property type="match status" value="1"/>
</dbReference>
<dbReference type="NCBIfam" id="TIGR02891">
    <property type="entry name" value="CtaD_CoxA"/>
    <property type="match status" value="1"/>
</dbReference>
<comment type="function">
    <text evidence="17">Cytochrome c oxidase is the component of the respiratory chain that catalyzes the reduction of oxygen to water. Subunits 1-3 form the functional core of the enzyme complex. CO I is the catalytic subunit of the enzyme. Electrons originating in cytochrome c are transferred via the copper A center of subunit 2 and heme A of subunit 1 to the bimetallic center formed by heme A3 and copper B.</text>
</comment>
<feature type="transmembrane region" description="Helical" evidence="17">
    <location>
        <begin position="200"/>
        <end position="227"/>
    </location>
</feature>
<keyword evidence="20" id="KW-1185">Reference proteome</keyword>
<evidence type="ECO:0000256" key="2">
    <source>
        <dbReference type="ARBA" id="ARBA00004673"/>
    </source>
</evidence>
<evidence type="ECO:0000256" key="11">
    <source>
        <dbReference type="ARBA" id="ARBA00022989"/>
    </source>
</evidence>
<feature type="transmembrane region" description="Helical" evidence="17">
    <location>
        <begin position="389"/>
        <end position="413"/>
    </location>
</feature>
<dbReference type="InterPro" id="IPR000883">
    <property type="entry name" value="Cyt_C_Oxase_1"/>
</dbReference>
<dbReference type="GO" id="GO:0006119">
    <property type="term" value="P:oxidative phosphorylation"/>
    <property type="evidence" value="ECO:0007669"/>
    <property type="project" value="UniProtKB-UniPathway"/>
</dbReference>
<dbReference type="FunFam" id="1.20.210.10:FF:000004">
    <property type="entry name" value="Cytochrome c oxidase subunit 1"/>
    <property type="match status" value="1"/>
</dbReference>
<comment type="catalytic activity">
    <reaction evidence="15 17">
        <text>4 Fe(II)-[cytochrome c] + O2 + 8 H(+)(in) = 4 Fe(III)-[cytochrome c] + 2 H2O + 4 H(+)(out)</text>
        <dbReference type="Rhea" id="RHEA:11436"/>
        <dbReference type="Rhea" id="RHEA-COMP:10350"/>
        <dbReference type="Rhea" id="RHEA-COMP:14399"/>
        <dbReference type="ChEBI" id="CHEBI:15377"/>
        <dbReference type="ChEBI" id="CHEBI:15378"/>
        <dbReference type="ChEBI" id="CHEBI:15379"/>
        <dbReference type="ChEBI" id="CHEBI:29033"/>
        <dbReference type="ChEBI" id="CHEBI:29034"/>
        <dbReference type="EC" id="7.1.1.9"/>
    </reaction>
</comment>
<evidence type="ECO:0000256" key="5">
    <source>
        <dbReference type="ARBA" id="ARBA00022617"/>
    </source>
</evidence>
<comment type="pathway">
    <text evidence="2 17">Energy metabolism; oxidative phosphorylation.</text>
</comment>
<keyword evidence="17" id="KW-1003">Cell membrane</keyword>
<evidence type="ECO:0000256" key="4">
    <source>
        <dbReference type="ARBA" id="ARBA00022448"/>
    </source>
</evidence>
<evidence type="ECO:0000256" key="12">
    <source>
        <dbReference type="ARBA" id="ARBA00023004"/>
    </source>
</evidence>
<dbReference type="InterPro" id="IPR033944">
    <property type="entry name" value="Cyt_c_oxase_su1_dom"/>
</dbReference>
<comment type="subcellular location">
    <subcellularLocation>
        <location evidence="17">Cell membrane</location>
        <topology evidence="17">Multi-pass membrane protein</topology>
    </subcellularLocation>
    <subcellularLocation>
        <location evidence="1">Membrane</location>
        <topology evidence="1">Multi-pass membrane protein</topology>
    </subcellularLocation>
</comment>
<keyword evidence="7 16" id="KW-0812">Transmembrane</keyword>
<dbReference type="GO" id="GO:0046872">
    <property type="term" value="F:metal ion binding"/>
    <property type="evidence" value="ECO:0007669"/>
    <property type="project" value="UniProtKB-KW"/>
</dbReference>
<evidence type="ECO:0000256" key="17">
    <source>
        <dbReference type="RuleBase" id="RU363061"/>
    </source>
</evidence>
<dbReference type="GO" id="GO:0022904">
    <property type="term" value="P:respiratory electron transport chain"/>
    <property type="evidence" value="ECO:0007669"/>
    <property type="project" value="TreeGrafter"/>
</dbReference>
<dbReference type="EMBL" id="JACCKA010000073">
    <property type="protein sequence ID" value="NZA27322.1"/>
    <property type="molecule type" value="Genomic_DNA"/>
</dbReference>
<keyword evidence="10 16" id="KW-0249">Electron transport</keyword>
<sequence length="561" mass="62831">MSTHTATADHHQTDEHGHKQGFVERWLFSTNHKDIGTLYLLFSFLMFVIGAGMSVIIRTELAVPGLQHVNPDFFNQMTTMHALVMIFGGVMPAFVGLANWMVPLQIGAPDMALPRMNNWSFWILPFAFTMLLMTLFLPGGGPASGWTLYPPLSLQGGNSVAFTIFAIHMMGISSIMGAINVIATILNMRAPGIDLLKMPIFCWAWLITAFLLIAVMPVLAGAVTMLLTDKFFGTSFFFAAGGGDPVMYQHIFWFFGHPEVYIMILPAFGIVSEILPTFSRKPLFGYQAMVYAIAAIAFLSFIVWAHHMFTVGMPLGGEIYFMFATMLIAIPTGVKVFNWVSTMWRGSLTFEAPMLWSIAFVILFTIGGFSGLMLAIVPADFQYHDTYFVVAHFHYVLVTGALFGIIAAVYYWWPKWSGRMYNETWAQVHFWWSVVFVNLLFFPQHFLGLAGMPRRIPDYNVVFADWNLISSIGAFGMFLTPFMMFAILFHSLKRGAPAPARPWEAARGLEWTVPSPAPHHTFSVPPVIRDGDLAHGDFEHLDYDDTSAHLDTAGRSNDREA</sequence>
<evidence type="ECO:0000256" key="15">
    <source>
        <dbReference type="ARBA" id="ARBA00047816"/>
    </source>
</evidence>
<dbReference type="PANTHER" id="PTHR10422:SF18">
    <property type="entry name" value="CYTOCHROME C OXIDASE SUBUNIT 1"/>
    <property type="match status" value="1"/>
</dbReference>
<feature type="transmembrane region" description="Helical" evidence="17">
    <location>
        <begin position="247"/>
        <end position="271"/>
    </location>
</feature>
<dbReference type="SUPFAM" id="SSF81442">
    <property type="entry name" value="Cytochrome c oxidase subunit I-like"/>
    <property type="match status" value="1"/>
</dbReference>
<evidence type="ECO:0000256" key="6">
    <source>
        <dbReference type="ARBA" id="ARBA00022660"/>
    </source>
</evidence>
<evidence type="ECO:0000256" key="3">
    <source>
        <dbReference type="ARBA" id="ARBA00009578"/>
    </source>
</evidence>
<dbReference type="GO" id="GO:0015990">
    <property type="term" value="P:electron transport coupled proton transport"/>
    <property type="evidence" value="ECO:0007669"/>
    <property type="project" value="InterPro"/>
</dbReference>
<keyword evidence="5 16" id="KW-0349">Heme</keyword>
<dbReference type="InterPro" id="IPR036927">
    <property type="entry name" value="Cyt_c_oxase-like_su1_sf"/>
</dbReference>
<evidence type="ECO:0000256" key="13">
    <source>
        <dbReference type="ARBA" id="ARBA00023008"/>
    </source>
</evidence>
<protein>
    <recommendedName>
        <fullName evidence="17">Cytochrome c oxidase subunit 1</fullName>
        <ecNumber evidence="17">7.1.1.9</ecNumber>
    </recommendedName>
</protein>
<dbReference type="PANTHER" id="PTHR10422">
    <property type="entry name" value="CYTOCHROME C OXIDASE SUBUNIT 1"/>
    <property type="match status" value="1"/>
</dbReference>
<proteinExistence type="inferred from homology"/>
<dbReference type="PROSITE" id="PS00077">
    <property type="entry name" value="COX1_CUB"/>
    <property type="match status" value="1"/>
</dbReference>
<dbReference type="GO" id="GO:0045277">
    <property type="term" value="C:respiratory chain complex IV"/>
    <property type="evidence" value="ECO:0007669"/>
    <property type="project" value="InterPro"/>
</dbReference>
<keyword evidence="13 17" id="KW-0186">Copper</keyword>
<dbReference type="Pfam" id="PF00115">
    <property type="entry name" value="COX1"/>
    <property type="match status" value="1"/>
</dbReference>
<dbReference type="GO" id="GO:0020037">
    <property type="term" value="F:heme binding"/>
    <property type="evidence" value="ECO:0007669"/>
    <property type="project" value="InterPro"/>
</dbReference>
<feature type="transmembrane region" description="Helical" evidence="17">
    <location>
        <begin position="160"/>
        <end position="188"/>
    </location>
</feature>
<keyword evidence="12 17" id="KW-0408">Iron</keyword>
<keyword evidence="4 16" id="KW-0813">Transport</keyword>
<dbReference type="AlphaFoldDB" id="A0A853JF10"/>
<feature type="transmembrane region" description="Helical" evidence="17">
    <location>
        <begin position="283"/>
        <end position="307"/>
    </location>
</feature>
<dbReference type="InterPro" id="IPR023615">
    <property type="entry name" value="Cyt_c_Oxase_su1_BS"/>
</dbReference>
<feature type="transmembrane region" description="Helical" evidence="17">
    <location>
        <begin position="77"/>
        <end position="98"/>
    </location>
</feature>
<dbReference type="InterPro" id="IPR023616">
    <property type="entry name" value="Cyt_c_oxase-like_su1_dom"/>
</dbReference>
<dbReference type="Proteomes" id="UP000578091">
    <property type="component" value="Unassembled WGS sequence"/>
</dbReference>
<dbReference type="EC" id="7.1.1.9" evidence="17"/>
<evidence type="ECO:0000256" key="9">
    <source>
        <dbReference type="ARBA" id="ARBA00022967"/>
    </source>
</evidence>
<organism evidence="19 20">
    <name type="scientific">Luteimonas salinisoli</name>
    <dbReference type="NCBI Taxonomy" id="2752307"/>
    <lineage>
        <taxon>Bacteria</taxon>
        <taxon>Pseudomonadati</taxon>
        <taxon>Pseudomonadota</taxon>
        <taxon>Gammaproteobacteria</taxon>
        <taxon>Lysobacterales</taxon>
        <taxon>Lysobacteraceae</taxon>
        <taxon>Luteimonas</taxon>
    </lineage>
</organism>